<dbReference type="EMBL" id="JBHRYQ010000001">
    <property type="protein sequence ID" value="MFC3812823.1"/>
    <property type="molecule type" value="Genomic_DNA"/>
</dbReference>
<reference evidence="2" key="1">
    <citation type="journal article" date="2019" name="Int. J. Syst. Evol. Microbiol.">
        <title>The Global Catalogue of Microorganisms (GCM) 10K type strain sequencing project: providing services to taxonomists for standard genome sequencing and annotation.</title>
        <authorList>
            <consortium name="The Broad Institute Genomics Platform"/>
            <consortium name="The Broad Institute Genome Sequencing Center for Infectious Disease"/>
            <person name="Wu L."/>
            <person name="Ma J."/>
        </authorList>
    </citation>
    <scope>NUCLEOTIDE SEQUENCE [LARGE SCALE GENOMIC DNA]</scope>
    <source>
        <strain evidence="2">CECT 7956</strain>
    </source>
</reference>
<protein>
    <submittedName>
        <fullName evidence="1">T9SS type B sorting domain-containing protein</fullName>
    </submittedName>
</protein>
<dbReference type="Pfam" id="PF13585">
    <property type="entry name" value="CHU_C"/>
    <property type="match status" value="1"/>
</dbReference>
<proteinExistence type="predicted"/>
<dbReference type="NCBIfam" id="TIGR04131">
    <property type="entry name" value="Bac_Flav_CTERM"/>
    <property type="match status" value="1"/>
</dbReference>
<keyword evidence="2" id="KW-1185">Reference proteome</keyword>
<organism evidence="1 2">
    <name type="scientific">Lacihabitans lacunae</name>
    <dbReference type="NCBI Taxonomy" id="1028214"/>
    <lineage>
        <taxon>Bacteria</taxon>
        <taxon>Pseudomonadati</taxon>
        <taxon>Bacteroidota</taxon>
        <taxon>Cytophagia</taxon>
        <taxon>Cytophagales</taxon>
        <taxon>Leadbetterellaceae</taxon>
        <taxon>Lacihabitans</taxon>
    </lineage>
</organism>
<gene>
    <name evidence="1" type="ORF">ACFOOI_19320</name>
</gene>
<evidence type="ECO:0000313" key="2">
    <source>
        <dbReference type="Proteomes" id="UP001595616"/>
    </source>
</evidence>
<dbReference type="Proteomes" id="UP001595616">
    <property type="component" value="Unassembled WGS sequence"/>
</dbReference>
<name>A0ABV7YZT6_9BACT</name>
<dbReference type="RefSeq" id="WP_379839728.1">
    <property type="nucleotide sequence ID" value="NZ_JBHRYQ010000001.1"/>
</dbReference>
<comment type="caution">
    <text evidence="1">The sequence shown here is derived from an EMBL/GenBank/DDBJ whole genome shotgun (WGS) entry which is preliminary data.</text>
</comment>
<sequence>MSFIYKMHFSDFHKHILVATLILLLSLKSLDSFAQQIVGADISMEVNSDFAIYNRMIVTLNLYVANAPSASFEETLSVSRKTDTKPLESVLVQRVGPSKLLNSGNPKCVENNGVKIFHEVYVGEFYLNTIIYKKTEGHFMIYDGCCRYPGLDNIANPSTTPISVILDFPPAYIHPFTNSSPTFLTPNVSYICKNDAASIMLGAKDGNGDELRYSLIDPLGGFTTADMPYSDELGLNKPNATWATGFNKNNQIKGSPSMKIDSKTGVLSVTSSILGLFTVSILVEEFRNGVKIGSNRREVAINVIDCTASTVSKPIVKKNGVEVNKVELCIGSSTTLETDNNLGMNFQWQKNGQNIPNENSFNLTVVEKGVYNVIKSDKNTCLREAISDKVEVIDANPAPVIKASKEWACGTEDVKIELVSNPSGTSVDWYSADNRLNIIAPFIIVNNDSRISAKFVSPNSCGQLFSNEVQVIYGQKKPSLVVLTYPNGYKICPDELIEVGMTNNEALQQYKWYKNNVPILDGYNPTMVFSDNGIYKLEVSEGSCEKAIVEFNVTYKNDCPVEPILQLYYPQVFTPNGDGINDNWVVYNLNLFPDFEIFIYDRWGKIIFHSLNDLNPWDGKSNGIKVPAGNYPFKIKRPGEQDVTGSIEVLY</sequence>
<accession>A0ABV7YZT6</accession>
<evidence type="ECO:0000313" key="1">
    <source>
        <dbReference type="EMBL" id="MFC3812823.1"/>
    </source>
</evidence>
<dbReference type="InterPro" id="IPR026341">
    <property type="entry name" value="T9SS_type_B"/>
</dbReference>